<accession>K2JMX6</accession>
<organism evidence="1 2">
    <name type="scientific">Celeribacter baekdonensis B30</name>
    <dbReference type="NCBI Taxonomy" id="1208323"/>
    <lineage>
        <taxon>Bacteria</taxon>
        <taxon>Pseudomonadati</taxon>
        <taxon>Pseudomonadota</taxon>
        <taxon>Alphaproteobacteria</taxon>
        <taxon>Rhodobacterales</taxon>
        <taxon>Roseobacteraceae</taxon>
        <taxon>Celeribacter</taxon>
    </lineage>
</organism>
<dbReference type="Proteomes" id="UP000006762">
    <property type="component" value="Unassembled WGS sequence"/>
</dbReference>
<reference evidence="1 2" key="1">
    <citation type="submission" date="2012-09" db="EMBL/GenBank/DDBJ databases">
        <title>Celeribacter baekdonensis B30 Genome Sequencing.</title>
        <authorList>
            <person name="Wang W."/>
        </authorList>
    </citation>
    <scope>NUCLEOTIDE SEQUENCE [LARGE SCALE GENOMIC DNA]</scope>
    <source>
        <strain evidence="1 2">B30</strain>
    </source>
</reference>
<dbReference type="EMBL" id="AMRK01000004">
    <property type="protein sequence ID" value="EKE71849.1"/>
    <property type="molecule type" value="Genomic_DNA"/>
</dbReference>
<protein>
    <submittedName>
        <fullName evidence="1">Uncharacterized protein</fullName>
    </submittedName>
</protein>
<evidence type="ECO:0000313" key="2">
    <source>
        <dbReference type="Proteomes" id="UP000006762"/>
    </source>
</evidence>
<dbReference type="AlphaFoldDB" id="K2JMX6"/>
<evidence type="ECO:0000313" key="1">
    <source>
        <dbReference type="EMBL" id="EKE71849.1"/>
    </source>
</evidence>
<comment type="caution">
    <text evidence="1">The sequence shown here is derived from an EMBL/GenBank/DDBJ whole genome shotgun (WGS) entry which is preliminary data.</text>
</comment>
<name>K2JMX6_9RHOB</name>
<gene>
    <name evidence="1" type="ORF">B30_08773</name>
</gene>
<keyword evidence="2" id="KW-1185">Reference proteome</keyword>
<sequence length="110" mass="12239">MYDVARRVTGSRDAIAQKPAKVFSGTFPVLQILQDFEYQPRRKASTNLGAPQFDEAVDAEFQSKLAPIADHAPPDDTQHWYRLSGRPIRPMLHALPLLMVAAWPARGVGV</sequence>
<proteinExistence type="predicted"/>